<evidence type="ECO:0000313" key="5">
    <source>
        <dbReference type="Proteomes" id="UP000198405"/>
    </source>
</evidence>
<organism evidence="4 5">
    <name type="scientific">Desulfurobacterium atlanticum</name>
    <dbReference type="NCBI Taxonomy" id="240169"/>
    <lineage>
        <taxon>Bacteria</taxon>
        <taxon>Pseudomonadati</taxon>
        <taxon>Aquificota</taxon>
        <taxon>Aquificia</taxon>
        <taxon>Desulfurobacteriales</taxon>
        <taxon>Desulfurobacteriaceae</taxon>
        <taxon>Desulfurobacterium</taxon>
    </lineage>
</organism>
<sequence>MNILINSRFLTQKITGTQRFAIEISLQLKKLMLNVVFVSPRNILHTKIANELNVKTIGVNTGHLWEQVDLPVYLKKVGNSLLINLVNAAPLIYKNQIITIHDLAFLKHPEWFSRKFYLFYRTLIPKIAKKAKIILTVSNFSKTEIINLLNIPSQKVEVIYNGISNKFSFNPSIKKENFILAVSSLDPRKNFKNLILAFKKLKLKEHKLLIVGSKNKVFSNQEIEQLIKETPNIEFTGYVPDEELVNLYQRAKLFVYPSLYEGFGLPPLEAMACGTPVVVSNVASLPEVCGDAAYYVNPYDVNDIAKGIETVLKYELLQKELIKKGLERVKLFSWEKSAEKLAKIIEEVVQN</sequence>
<dbReference type="PANTHER" id="PTHR46401">
    <property type="entry name" value="GLYCOSYLTRANSFERASE WBBK-RELATED"/>
    <property type="match status" value="1"/>
</dbReference>
<dbReference type="InterPro" id="IPR001296">
    <property type="entry name" value="Glyco_trans_1"/>
</dbReference>
<feature type="domain" description="Glycosyl transferase family 1" evidence="2">
    <location>
        <begin position="169"/>
        <end position="326"/>
    </location>
</feature>
<dbReference type="SUPFAM" id="SSF53756">
    <property type="entry name" value="UDP-Glycosyltransferase/glycogen phosphorylase"/>
    <property type="match status" value="1"/>
</dbReference>
<evidence type="ECO:0000259" key="2">
    <source>
        <dbReference type="Pfam" id="PF00534"/>
    </source>
</evidence>
<dbReference type="CDD" id="cd03809">
    <property type="entry name" value="GT4_MtfB-like"/>
    <property type="match status" value="1"/>
</dbReference>
<dbReference type="Proteomes" id="UP000198405">
    <property type="component" value="Unassembled WGS sequence"/>
</dbReference>
<protein>
    <submittedName>
        <fullName evidence="4">Glycosyltransferase involved in cell wall bisynthesis</fullName>
    </submittedName>
</protein>
<proteinExistence type="predicted"/>
<gene>
    <name evidence="4" type="ORF">SAMN06265340_101155</name>
</gene>
<dbReference type="FunFam" id="3.40.50.2000:FF:000119">
    <property type="entry name" value="Glycosyl transferase group 1"/>
    <property type="match status" value="1"/>
</dbReference>
<evidence type="ECO:0000256" key="1">
    <source>
        <dbReference type="ARBA" id="ARBA00022679"/>
    </source>
</evidence>
<dbReference type="GO" id="GO:0016757">
    <property type="term" value="F:glycosyltransferase activity"/>
    <property type="evidence" value="ECO:0007669"/>
    <property type="project" value="InterPro"/>
</dbReference>
<accession>A0A238XR75</accession>
<dbReference type="OrthoDB" id="9797829at2"/>
<name>A0A238XR75_9BACT</name>
<dbReference type="RefSeq" id="WP_089322188.1">
    <property type="nucleotide sequence ID" value="NZ_FZOB01000001.1"/>
</dbReference>
<feature type="domain" description="Glycosyltransferase subfamily 4-like N-terminal" evidence="3">
    <location>
        <begin position="96"/>
        <end position="164"/>
    </location>
</feature>
<dbReference type="Pfam" id="PF00534">
    <property type="entry name" value="Glycos_transf_1"/>
    <property type="match status" value="1"/>
</dbReference>
<dbReference type="Gene3D" id="3.40.50.2000">
    <property type="entry name" value="Glycogen Phosphorylase B"/>
    <property type="match status" value="2"/>
</dbReference>
<evidence type="ECO:0000313" key="4">
    <source>
        <dbReference type="EMBL" id="SNR60834.1"/>
    </source>
</evidence>
<evidence type="ECO:0000259" key="3">
    <source>
        <dbReference type="Pfam" id="PF13439"/>
    </source>
</evidence>
<reference evidence="5" key="1">
    <citation type="submission" date="2017-06" db="EMBL/GenBank/DDBJ databases">
        <authorList>
            <person name="Varghese N."/>
            <person name="Submissions S."/>
        </authorList>
    </citation>
    <scope>NUCLEOTIDE SEQUENCE [LARGE SCALE GENOMIC DNA]</scope>
    <source>
        <strain evidence="5">DSM 15668</strain>
    </source>
</reference>
<dbReference type="InterPro" id="IPR028098">
    <property type="entry name" value="Glyco_trans_4-like_N"/>
</dbReference>
<keyword evidence="5" id="KW-1185">Reference proteome</keyword>
<dbReference type="EMBL" id="FZOB01000001">
    <property type="protein sequence ID" value="SNR60834.1"/>
    <property type="molecule type" value="Genomic_DNA"/>
</dbReference>
<dbReference type="AlphaFoldDB" id="A0A238XR75"/>
<keyword evidence="1 4" id="KW-0808">Transferase</keyword>
<dbReference type="Pfam" id="PF13439">
    <property type="entry name" value="Glyco_transf_4"/>
    <property type="match status" value="1"/>
</dbReference>
<dbReference type="PANTHER" id="PTHR46401:SF2">
    <property type="entry name" value="GLYCOSYLTRANSFERASE WBBK-RELATED"/>
    <property type="match status" value="1"/>
</dbReference>